<evidence type="ECO:0000256" key="2">
    <source>
        <dbReference type="ARBA" id="ARBA00010211"/>
    </source>
</evidence>
<feature type="active site" description="Proton acceptor" evidence="10">
    <location>
        <position position="187"/>
    </location>
</feature>
<feature type="binding site" evidence="12">
    <location>
        <position position="253"/>
    </location>
    <ligand>
        <name>Mg(2+)</name>
        <dbReference type="ChEBI" id="CHEBI:18420"/>
    </ligand>
</feature>
<dbReference type="FunFam" id="3.90.850.10:FF:000009">
    <property type="entry name" value="Fumarylacetoacetase"/>
    <property type="match status" value="1"/>
</dbReference>
<evidence type="ECO:0000256" key="11">
    <source>
        <dbReference type="PIRSR" id="PIRSR605959-2"/>
    </source>
</evidence>
<feature type="binding site" evidence="11">
    <location>
        <position position="297"/>
    </location>
    <ligand>
        <name>substrate</name>
    </ligand>
</feature>
<evidence type="ECO:0000256" key="12">
    <source>
        <dbReference type="PIRSR" id="PIRSR605959-3"/>
    </source>
</evidence>
<dbReference type="STRING" id="1051890.A0A3N4L9N8"/>
<dbReference type="PANTHER" id="PTHR43069">
    <property type="entry name" value="FUMARYLACETOACETASE"/>
    <property type="match status" value="1"/>
</dbReference>
<keyword evidence="4 12" id="KW-0479">Metal-binding</keyword>
<keyword evidence="7 12" id="KW-0460">Magnesium</keyword>
<comment type="similarity">
    <text evidence="2 13">Belongs to the FAH family.</text>
</comment>
<dbReference type="GO" id="GO:1902000">
    <property type="term" value="P:homogentisate catabolic process"/>
    <property type="evidence" value="ECO:0007669"/>
    <property type="project" value="TreeGrafter"/>
</dbReference>
<dbReference type="InParanoid" id="A0A3N4L9N8"/>
<dbReference type="OrthoDB" id="9971669at2759"/>
<name>A0A3N4L9N8_9PEZI</name>
<evidence type="ECO:0000313" key="16">
    <source>
        <dbReference type="EMBL" id="RPB18458.1"/>
    </source>
</evidence>
<dbReference type="Pfam" id="PF01557">
    <property type="entry name" value="FAA_hydrolase"/>
    <property type="match status" value="1"/>
</dbReference>
<gene>
    <name evidence="16" type="ORF">L211DRAFT_871806</name>
</gene>
<dbReference type="GO" id="GO:0006559">
    <property type="term" value="P:L-phenylalanine catabolic process"/>
    <property type="evidence" value="ECO:0007669"/>
    <property type="project" value="UniProtKB-UniRule"/>
</dbReference>
<dbReference type="GO" id="GO:0046872">
    <property type="term" value="F:metal ion binding"/>
    <property type="evidence" value="ECO:0007669"/>
    <property type="project" value="UniProtKB-UniRule"/>
</dbReference>
<keyword evidence="9 13" id="KW-0585">Phenylalanine catabolism</keyword>
<evidence type="ECO:0000259" key="14">
    <source>
        <dbReference type="Pfam" id="PF01557"/>
    </source>
</evidence>
<evidence type="ECO:0000256" key="8">
    <source>
        <dbReference type="ARBA" id="ARBA00022878"/>
    </source>
</evidence>
<feature type="binding site" evidence="12">
    <location>
        <position position="310"/>
    </location>
    <ligand>
        <name>Mg(2+)</name>
        <dbReference type="ChEBI" id="CHEBI:18420"/>
    </ligand>
</feature>
<evidence type="ECO:0000256" key="5">
    <source>
        <dbReference type="ARBA" id="ARBA00022801"/>
    </source>
</evidence>
<feature type="binding site" evidence="12">
    <location>
        <position position="306"/>
    </location>
    <ligand>
        <name>Mg(2+)</name>
        <dbReference type="ChEBI" id="CHEBI:18420"/>
    </ligand>
</feature>
<keyword evidence="6 12" id="KW-0106">Calcium</keyword>
<feature type="domain" description="Fumarylacetoacetase N-terminal" evidence="15">
    <location>
        <begin position="36"/>
        <end position="135"/>
    </location>
</feature>
<dbReference type="InterPro" id="IPR036462">
    <property type="entry name" value="Fumarylacetoacetase_N_sf"/>
</dbReference>
<feature type="binding site" evidence="12">
    <location>
        <position position="180"/>
    </location>
    <ligand>
        <name>Ca(2+)</name>
        <dbReference type="ChEBI" id="CHEBI:29108"/>
    </ligand>
</feature>
<keyword evidence="17" id="KW-1185">Reference proteome</keyword>
<dbReference type="SUPFAM" id="SSF63433">
    <property type="entry name" value="Fumarylacetoacetate hydrolase, FAH, N-terminal domain"/>
    <property type="match status" value="1"/>
</dbReference>
<feature type="binding site" evidence="11">
    <location>
        <position position="196"/>
    </location>
    <ligand>
        <name>substrate</name>
    </ligand>
</feature>
<comment type="cofactor">
    <cofactor evidence="13">
        <name>Mg(2+)</name>
        <dbReference type="ChEBI" id="CHEBI:18420"/>
    </cofactor>
    <cofactor evidence="13">
        <name>Ca(2+)</name>
        <dbReference type="ChEBI" id="CHEBI:29108"/>
    </cofactor>
</comment>
<feature type="binding site" evidence="11">
    <location>
        <position position="182"/>
    </location>
    <ligand>
        <name>substrate</name>
    </ligand>
</feature>
<dbReference type="SUPFAM" id="SSF56529">
    <property type="entry name" value="FAH"/>
    <property type="match status" value="1"/>
</dbReference>
<reference evidence="16 17" key="1">
    <citation type="journal article" date="2018" name="Nat. Ecol. Evol.">
        <title>Pezizomycetes genomes reveal the molecular basis of ectomycorrhizal truffle lifestyle.</title>
        <authorList>
            <person name="Murat C."/>
            <person name="Payen T."/>
            <person name="Noel B."/>
            <person name="Kuo A."/>
            <person name="Morin E."/>
            <person name="Chen J."/>
            <person name="Kohler A."/>
            <person name="Krizsan K."/>
            <person name="Balestrini R."/>
            <person name="Da Silva C."/>
            <person name="Montanini B."/>
            <person name="Hainaut M."/>
            <person name="Levati E."/>
            <person name="Barry K.W."/>
            <person name="Belfiori B."/>
            <person name="Cichocki N."/>
            <person name="Clum A."/>
            <person name="Dockter R.B."/>
            <person name="Fauchery L."/>
            <person name="Guy J."/>
            <person name="Iotti M."/>
            <person name="Le Tacon F."/>
            <person name="Lindquist E.A."/>
            <person name="Lipzen A."/>
            <person name="Malagnac F."/>
            <person name="Mello A."/>
            <person name="Molinier V."/>
            <person name="Miyauchi S."/>
            <person name="Poulain J."/>
            <person name="Riccioni C."/>
            <person name="Rubini A."/>
            <person name="Sitrit Y."/>
            <person name="Splivallo R."/>
            <person name="Traeger S."/>
            <person name="Wang M."/>
            <person name="Zifcakova L."/>
            <person name="Wipf D."/>
            <person name="Zambonelli A."/>
            <person name="Paolocci F."/>
            <person name="Nowrousian M."/>
            <person name="Ottonello S."/>
            <person name="Baldrian P."/>
            <person name="Spatafora J.W."/>
            <person name="Henrissat B."/>
            <person name="Nagy L.G."/>
            <person name="Aury J.M."/>
            <person name="Wincker P."/>
            <person name="Grigoriev I.V."/>
            <person name="Bonfante P."/>
            <person name="Martin F.M."/>
        </authorList>
    </citation>
    <scope>NUCLEOTIDE SEQUENCE [LARGE SCALE GENOMIC DNA]</scope>
    <source>
        <strain evidence="16 17">ATCC MYA-4762</strain>
    </source>
</reference>
<sequence>MSSSIAVLSPEQHLAEYSVRQIPLPLPADTDFSLSNIPFGVFTPPHLLNDRHICTAIGAYILDLHALNKHGAFSAVIPSTPPHELALKDPPVPHVLIPPLKYPHPLLSTTLNSLATLERSRVCALRKHIRELVEEGGIVSGPDTRPEWPLGTVFSRCLRDKEGHPLLKMHMPFHVGDYTDFYAGVHHAYNVGCLFRGRENALQPSYLHLPVGYHGRASTVCASGTPVRRPNGQLPPLPGGKPRFGPTEKMDYELELAAFVGVPNHGAPIPVDQAIGHIFGFVLMNDWSARDVQAWEYVPLGPFLGKSFATSISPWVVTVDALEPFRVEKEDQGVSLLPYLTEKNSKTVYDFTLEVEINPGRSPGELSNTIAPIQSISTTSPRYLIWSFEQMLAHHTINGCKLLSGDLLGSGTISGPQKGQEGSLLEMSKNGTEDADIGGGQKRRWLEDGDEVVIKGWGITEGGERVGFGDCRGRILAALELKP</sequence>
<evidence type="ECO:0000256" key="9">
    <source>
        <dbReference type="ARBA" id="ARBA00023232"/>
    </source>
</evidence>
<evidence type="ECO:0000256" key="6">
    <source>
        <dbReference type="ARBA" id="ARBA00022837"/>
    </source>
</evidence>
<feature type="binding site" evidence="11">
    <location>
        <position position="412"/>
    </location>
    <ligand>
        <name>substrate</name>
    </ligand>
</feature>
<dbReference type="Gene3D" id="3.90.850.10">
    <property type="entry name" value="Fumarylacetoacetase-like, C-terminal domain"/>
    <property type="match status" value="1"/>
</dbReference>
<comment type="pathway">
    <text evidence="1 13">Amino-acid degradation; L-phenylalanine degradation; acetoacetate and fumarate from L-phenylalanine: step 6/6.</text>
</comment>
<evidence type="ECO:0000256" key="1">
    <source>
        <dbReference type="ARBA" id="ARBA00004782"/>
    </source>
</evidence>
<dbReference type="PANTHER" id="PTHR43069:SF2">
    <property type="entry name" value="FUMARYLACETOACETASE"/>
    <property type="match status" value="1"/>
</dbReference>
<protein>
    <recommendedName>
        <fullName evidence="3 13">Fumarylacetoacetase</fullName>
        <ecNumber evidence="3 13">3.7.1.2</ecNumber>
    </recommendedName>
    <alternativeName>
        <fullName evidence="13">Fumarylacetoacetate hydrolase</fullName>
    </alternativeName>
</protein>
<dbReference type="Gene3D" id="2.30.30.230">
    <property type="entry name" value="Fumarylacetoacetase, N-terminal domain"/>
    <property type="match status" value="1"/>
</dbReference>
<accession>A0A3N4L9N8</accession>
<dbReference type="EMBL" id="ML121628">
    <property type="protein sequence ID" value="RPB18458.1"/>
    <property type="molecule type" value="Genomic_DNA"/>
</dbReference>
<keyword evidence="5 13" id="KW-0378">Hydrolase</keyword>
<comment type="catalytic activity">
    <reaction evidence="13">
        <text>4-fumarylacetoacetate + H2O = acetoacetate + fumarate + H(+)</text>
        <dbReference type="Rhea" id="RHEA:10244"/>
        <dbReference type="ChEBI" id="CHEBI:13705"/>
        <dbReference type="ChEBI" id="CHEBI:15377"/>
        <dbReference type="ChEBI" id="CHEBI:15378"/>
        <dbReference type="ChEBI" id="CHEBI:18034"/>
        <dbReference type="ChEBI" id="CHEBI:29806"/>
        <dbReference type="EC" id="3.7.1.2"/>
    </reaction>
</comment>
<dbReference type="UniPathway" id="UPA00139">
    <property type="reaction ID" value="UER00341"/>
</dbReference>
<evidence type="ECO:0000256" key="3">
    <source>
        <dbReference type="ARBA" id="ARBA00012094"/>
    </source>
</evidence>
<keyword evidence="8 13" id="KW-0828">Tyrosine catabolism</keyword>
<dbReference type="Proteomes" id="UP000267821">
    <property type="component" value="Unassembled WGS sequence"/>
</dbReference>
<organism evidence="16 17">
    <name type="scientific">Terfezia boudieri ATCC MYA-4762</name>
    <dbReference type="NCBI Taxonomy" id="1051890"/>
    <lineage>
        <taxon>Eukaryota</taxon>
        <taxon>Fungi</taxon>
        <taxon>Dikarya</taxon>
        <taxon>Ascomycota</taxon>
        <taxon>Pezizomycotina</taxon>
        <taxon>Pezizomycetes</taxon>
        <taxon>Pezizales</taxon>
        <taxon>Pezizaceae</taxon>
        <taxon>Terfezia</taxon>
    </lineage>
</organism>
<dbReference type="GO" id="GO:0004334">
    <property type="term" value="F:fumarylacetoacetase activity"/>
    <property type="evidence" value="ECO:0007669"/>
    <property type="project" value="UniProtKB-UniRule"/>
</dbReference>
<evidence type="ECO:0000313" key="17">
    <source>
        <dbReference type="Proteomes" id="UP000267821"/>
    </source>
</evidence>
<feature type="domain" description="Fumarylacetoacetase-like C-terminal" evidence="14">
    <location>
        <begin position="180"/>
        <end position="460"/>
    </location>
</feature>
<evidence type="ECO:0000256" key="7">
    <source>
        <dbReference type="ARBA" id="ARBA00022842"/>
    </source>
</evidence>
<feature type="binding site" evidence="11">
    <location>
        <position position="293"/>
    </location>
    <ligand>
        <name>substrate</name>
    </ligand>
</feature>
<dbReference type="NCBIfam" id="TIGR01266">
    <property type="entry name" value="fum_ac_acetase"/>
    <property type="match status" value="1"/>
</dbReference>
<dbReference type="EC" id="3.7.1.2" evidence="3 13"/>
<dbReference type="InterPro" id="IPR005959">
    <property type="entry name" value="Fumarylacetoacetase"/>
</dbReference>
<dbReference type="AlphaFoldDB" id="A0A3N4L9N8"/>
<dbReference type="Pfam" id="PF09298">
    <property type="entry name" value="FAA_hydrolase_N"/>
    <property type="match status" value="1"/>
</dbReference>
<proteinExistence type="inferred from homology"/>
<dbReference type="InterPro" id="IPR015377">
    <property type="entry name" value="Fumarylacetoacetase_N"/>
</dbReference>
<evidence type="ECO:0000259" key="15">
    <source>
        <dbReference type="Pfam" id="PF09298"/>
    </source>
</evidence>
<evidence type="ECO:0000256" key="4">
    <source>
        <dbReference type="ARBA" id="ARBA00022723"/>
    </source>
</evidence>
<evidence type="ECO:0000256" key="10">
    <source>
        <dbReference type="PIRSR" id="PIRSR605959-1"/>
    </source>
</evidence>
<feature type="binding site" evidence="12">
    <location>
        <position position="286"/>
    </location>
    <ligand>
        <name>Mg(2+)</name>
        <dbReference type="ChEBI" id="CHEBI:18420"/>
    </ligand>
</feature>
<feature type="binding site" evidence="12">
    <location>
        <position position="255"/>
    </location>
    <ligand>
        <name>Ca(2+)</name>
        <dbReference type="ChEBI" id="CHEBI:29108"/>
    </ligand>
</feature>
<feature type="binding site" evidence="12">
    <location>
        <position position="286"/>
    </location>
    <ligand>
        <name>Ca(2+)</name>
        <dbReference type="ChEBI" id="CHEBI:29108"/>
    </ligand>
</feature>
<dbReference type="GO" id="GO:0006572">
    <property type="term" value="P:L-tyrosine catabolic process"/>
    <property type="evidence" value="ECO:0007669"/>
    <property type="project" value="UniProtKB-UniRule"/>
</dbReference>
<dbReference type="InterPro" id="IPR036663">
    <property type="entry name" value="Fumarylacetoacetase_C_sf"/>
</dbReference>
<evidence type="ECO:0000256" key="13">
    <source>
        <dbReference type="RuleBase" id="RU366008"/>
    </source>
</evidence>
<dbReference type="InterPro" id="IPR011234">
    <property type="entry name" value="Fumarylacetoacetase-like_C"/>
</dbReference>